<dbReference type="Proteomes" id="UP001152531">
    <property type="component" value="Unassembled WGS sequence"/>
</dbReference>
<protein>
    <submittedName>
        <fullName evidence="1">Probable glycosidase CRH2</fullName>
    </submittedName>
</protein>
<accession>A0ACA9Y307</accession>
<name>A0ACA9Y307_9ASCO</name>
<organism evidence="1 2">
    <name type="scientific">[Candida] jaroonii</name>
    <dbReference type="NCBI Taxonomy" id="467808"/>
    <lineage>
        <taxon>Eukaryota</taxon>
        <taxon>Fungi</taxon>
        <taxon>Dikarya</taxon>
        <taxon>Ascomycota</taxon>
        <taxon>Saccharomycotina</taxon>
        <taxon>Pichiomycetes</taxon>
        <taxon>Debaryomycetaceae</taxon>
        <taxon>Yamadazyma</taxon>
    </lineage>
</organism>
<evidence type="ECO:0000313" key="2">
    <source>
        <dbReference type="Proteomes" id="UP001152531"/>
    </source>
</evidence>
<keyword evidence="1" id="KW-0326">Glycosidase</keyword>
<reference evidence="1" key="1">
    <citation type="submission" date="2022-06" db="EMBL/GenBank/DDBJ databases">
        <authorList>
            <person name="Legras J.-L."/>
            <person name="Devillers H."/>
            <person name="Grondin C."/>
        </authorList>
    </citation>
    <scope>NUCLEOTIDE SEQUENCE</scope>
    <source>
        <strain evidence="1">CLIB 1444</strain>
    </source>
</reference>
<dbReference type="EMBL" id="CALSDN010000002">
    <property type="protein sequence ID" value="CAH6719317.1"/>
    <property type="molecule type" value="Genomic_DNA"/>
</dbReference>
<evidence type="ECO:0000313" key="1">
    <source>
        <dbReference type="EMBL" id="CAH6719317.1"/>
    </source>
</evidence>
<keyword evidence="2" id="KW-1185">Reference proteome</keyword>
<sequence>MKRSFNLYLFLAIFLFIVNVKCDDDVITCNSTQPCPEDKPCCSQYGTCGTGAYCLGGCDIRFSFNLSACMPMPVMEKYSNDFDNTKILMKQEEYLGNFSETDWVYSGYVDTNDDAILLQMPNESTGTVISSTKYIWYGKISATIKSSHDRGVITAFILFSDVQDEVDYEWLGYNLTNPQSNYYFQGLLNYTNTKNSTVSDTFENWHFYEFDWNEDRIEWLIDGEVVRTLEKKDTYNSTSKKYEYPQTPSRVQFSLWPGGDSKNALGTIEWAGGEIDWDSDDIKKYGYYYSYLKNVTIEPYDMPDFVAEVDDPDADTDEFHAFLYNSTDGYDTNVYLTNKKTWLGSGDATGLDPDNDSDDEGDVHTETVVSGSGSSKTTQIRTSTASKKTANVPDDAAATTTTSNDYNPSAGIGGFIQDSSQTSSVEFDSGSKSGSTTTNGGSHVEGLVGVISLLGFVGLSLFV</sequence>
<gene>
    <name evidence="1" type="ORF">CLIB1444_02S05732</name>
</gene>
<proteinExistence type="predicted"/>
<keyword evidence="1" id="KW-0378">Hydrolase</keyword>
<comment type="caution">
    <text evidence="1">The sequence shown here is derived from an EMBL/GenBank/DDBJ whole genome shotgun (WGS) entry which is preliminary data.</text>
</comment>